<sequence length="132" mass="14677">MIKNFSILSTVEVSCDGQIYDLHSDYEATKVEHDLLDNALVISWRATREGLPQTLSMTFEKLETLVLRGTDVEMPRSEDGHLSFIGYSSPEDEGMDSFLLEEMAGQDARIILNFEGGLAIKVCAEAAFLLVD</sequence>
<organism evidence="1 2">
    <name type="scientific">Stenotrophomonas chelatiphaga</name>
    <dbReference type="NCBI Taxonomy" id="517011"/>
    <lineage>
        <taxon>Bacteria</taxon>
        <taxon>Pseudomonadati</taxon>
        <taxon>Pseudomonadota</taxon>
        <taxon>Gammaproteobacteria</taxon>
        <taxon>Lysobacterales</taxon>
        <taxon>Lysobacteraceae</taxon>
        <taxon>Stenotrophomonas</taxon>
    </lineage>
</organism>
<comment type="caution">
    <text evidence="1">The sequence shown here is derived from an EMBL/GenBank/DDBJ whole genome shotgun (WGS) entry which is preliminary data.</text>
</comment>
<keyword evidence="2" id="KW-1185">Reference proteome</keyword>
<accession>A0A0R0DBP7</accession>
<dbReference type="Proteomes" id="UP000051386">
    <property type="component" value="Unassembled WGS sequence"/>
</dbReference>
<evidence type="ECO:0000313" key="1">
    <source>
        <dbReference type="EMBL" id="KRG74980.1"/>
    </source>
</evidence>
<dbReference type="RefSeq" id="WP_057507753.1">
    <property type="nucleotide sequence ID" value="NZ_LDJK01000018.1"/>
</dbReference>
<dbReference type="AlphaFoldDB" id="A0A0R0DBP7"/>
<dbReference type="PATRIC" id="fig|517011.3.peg.676"/>
<reference evidence="1 2" key="1">
    <citation type="submission" date="2015-05" db="EMBL/GenBank/DDBJ databases">
        <title>Genome sequencing and analysis of members of genus Stenotrophomonas.</title>
        <authorList>
            <person name="Patil P.P."/>
            <person name="Midha S."/>
            <person name="Patil P.B."/>
        </authorList>
    </citation>
    <scope>NUCLEOTIDE SEQUENCE [LARGE SCALE GENOMIC DNA]</scope>
    <source>
        <strain evidence="1 2">DSM 21508</strain>
    </source>
</reference>
<name>A0A0R0DBP7_9GAMM</name>
<protein>
    <submittedName>
        <fullName evidence="1">Uncharacterized protein</fullName>
    </submittedName>
</protein>
<gene>
    <name evidence="1" type="ORF">ABB28_05940</name>
</gene>
<proteinExistence type="predicted"/>
<dbReference type="EMBL" id="LDJK01000018">
    <property type="protein sequence ID" value="KRG74980.1"/>
    <property type="molecule type" value="Genomic_DNA"/>
</dbReference>
<evidence type="ECO:0000313" key="2">
    <source>
        <dbReference type="Proteomes" id="UP000051386"/>
    </source>
</evidence>